<name>A0A9R0DIQ9_SPOFR</name>
<dbReference type="GO" id="GO:0005886">
    <property type="term" value="C:plasma membrane"/>
    <property type="evidence" value="ECO:0007669"/>
    <property type="project" value="TreeGrafter"/>
</dbReference>
<dbReference type="RefSeq" id="XP_035455447.1">
    <property type="nucleotide sequence ID" value="XM_035599554.2"/>
</dbReference>
<feature type="region of interest" description="Disordered" evidence="4">
    <location>
        <begin position="338"/>
        <end position="402"/>
    </location>
</feature>
<gene>
    <name evidence="7" type="primary">LOC118279793</name>
</gene>
<dbReference type="GeneID" id="118279793"/>
<dbReference type="CTD" id="37633"/>
<organism evidence="6 7">
    <name type="scientific">Spodoptera frugiperda</name>
    <name type="common">Fall armyworm</name>
    <dbReference type="NCBI Taxonomy" id="7108"/>
    <lineage>
        <taxon>Eukaryota</taxon>
        <taxon>Metazoa</taxon>
        <taxon>Ecdysozoa</taxon>
        <taxon>Arthropoda</taxon>
        <taxon>Hexapoda</taxon>
        <taxon>Insecta</taxon>
        <taxon>Pterygota</taxon>
        <taxon>Neoptera</taxon>
        <taxon>Endopterygota</taxon>
        <taxon>Lepidoptera</taxon>
        <taxon>Glossata</taxon>
        <taxon>Ditrysia</taxon>
        <taxon>Noctuoidea</taxon>
        <taxon>Noctuidae</taxon>
        <taxon>Amphipyrinae</taxon>
        <taxon>Spodoptera</taxon>
    </lineage>
</organism>
<keyword evidence="2" id="KW-0963">Cytoplasm</keyword>
<dbReference type="InterPro" id="IPR002498">
    <property type="entry name" value="PInositol-4-P-4/5-kinase_core"/>
</dbReference>
<dbReference type="GO" id="GO:0046854">
    <property type="term" value="P:phosphatidylinositol phosphate biosynthetic process"/>
    <property type="evidence" value="ECO:0007669"/>
    <property type="project" value="TreeGrafter"/>
</dbReference>
<dbReference type="PANTHER" id="PTHR23086">
    <property type="entry name" value="PHOSPHATIDYLINOSITOL-4-PHOSPHATE 5-KINASE"/>
    <property type="match status" value="1"/>
</dbReference>
<feature type="compositionally biased region" description="Basic and acidic residues" evidence="4">
    <location>
        <begin position="338"/>
        <end position="349"/>
    </location>
</feature>
<comment type="subcellular location">
    <subcellularLocation>
        <location evidence="1">Cytoplasm</location>
    </subcellularLocation>
</comment>
<evidence type="ECO:0000256" key="3">
    <source>
        <dbReference type="PROSITE-ProRule" id="PRU00781"/>
    </source>
</evidence>
<dbReference type="Proteomes" id="UP000829999">
    <property type="component" value="Chromosome 22"/>
</dbReference>
<evidence type="ECO:0000313" key="6">
    <source>
        <dbReference type="Proteomes" id="UP000829999"/>
    </source>
</evidence>
<evidence type="ECO:0000256" key="4">
    <source>
        <dbReference type="SAM" id="MobiDB-lite"/>
    </source>
</evidence>
<dbReference type="GO" id="GO:0005737">
    <property type="term" value="C:cytoplasm"/>
    <property type="evidence" value="ECO:0007669"/>
    <property type="project" value="UniProtKB-SubCell"/>
</dbReference>
<keyword evidence="6" id="KW-1185">Reference proteome</keyword>
<dbReference type="Gene3D" id="3.30.810.10">
    <property type="entry name" value="2-Layer Sandwich"/>
    <property type="match status" value="1"/>
</dbReference>
<protein>
    <submittedName>
        <fullName evidence="7">Phosphatidylinositol 4-phosphate 5-kinase type-1 beta isoform X4</fullName>
    </submittedName>
</protein>
<dbReference type="SUPFAM" id="SSF56104">
    <property type="entry name" value="SAICAR synthase-like"/>
    <property type="match status" value="1"/>
</dbReference>
<evidence type="ECO:0000256" key="2">
    <source>
        <dbReference type="ARBA" id="ARBA00022490"/>
    </source>
</evidence>
<dbReference type="AlphaFoldDB" id="A0A9R0DIQ9"/>
<keyword evidence="3" id="KW-0418">Kinase</keyword>
<feature type="domain" description="PIPK" evidence="5">
    <location>
        <begin position="83"/>
        <end position="468"/>
    </location>
</feature>
<dbReference type="GO" id="GO:0016308">
    <property type="term" value="F:1-phosphatidylinositol-4-phosphate 5-kinase activity"/>
    <property type="evidence" value="ECO:0007669"/>
    <property type="project" value="TreeGrafter"/>
</dbReference>
<sequence>MASGDTDHIEVMDSSASKKSDNATGPSGAEEDDRDKSSIAEKNAPYDPAVGPSGAISKVHKSDRKIGHRRVGEGGEITYKKIQSSQIMGSIQLGIQHAIGGLASKPERDLLMQDFMTVETTNFPHEGSNHTPAHHYSEFKFKTYAPIAFRYFRDLFGIQPDDFLMSMCSAPLRELSNPGASGSIFYLTNDDEFIIKTVQHKEGEFLQKLLPGYYLNLDQNPRTLLPKFFGLYCYQCNSKNVRLVAMNNLLPSSIKLHQKYDLKGSTYKRKANKSERQKTSPTYKDLDFMEHHTEGLFLEADTYNALIKTMQRDCRVLESFKIMDYSLLVGIHNLDEAQREKTEARKRTDSGQSDGDDAEGEPRKGLNRTRSINRQRLVAHSTAMESIQAESEPIDEEEDVPPGGIPARNARGERLLLFLGIIDILQSYRLRKKLEHTWKSMIHDGDTVSVHRPSFYAQRFLDFMAKTVFKKIPSSLKHSPSKRKSIAKPARPQEDIDTPGRMYIGRPIKDYNPDLLRQSRLSPRSSVRSSMSDFTDTTISTWNQRHPSVQPPTEYPSVLSDRLKIDRDRLVTFPRRIEFDTSNISREPGTSYGNNVYRTSIQDRMETLSDQLTKVLSTGAGSSHINGSLADSGIQTDNTSTSVPQIYVEAHTNFPKKKDAAVDTRNENNLQDIPFIDDEDEESKWKRRSNILEKHKSTSNIPERIDEVSSKEHSNERLTNSLNRAKSPTFVEKFKKFFVDIGLVKTDSTLAAENANTLPKSLGSSYRKSTTPSLEARETATLPKDMRFRKVRSTQTVYIKPESPIMSDKNIQISKHVSVVQLNGDEHMNVKERESETFIKEVVYVRSIEKAEIYSGKDSGSTIIIVPPAD</sequence>
<evidence type="ECO:0000313" key="7">
    <source>
        <dbReference type="RefSeq" id="XP_035455447.1"/>
    </source>
</evidence>
<feature type="region of interest" description="Disordered" evidence="4">
    <location>
        <begin position="1"/>
        <end position="71"/>
    </location>
</feature>
<feature type="compositionally biased region" description="Basic and acidic residues" evidence="4">
    <location>
        <begin position="1"/>
        <end position="21"/>
    </location>
</feature>
<feature type="region of interest" description="Disordered" evidence="4">
    <location>
        <begin position="474"/>
        <end position="503"/>
    </location>
</feature>
<dbReference type="SMART" id="SM00330">
    <property type="entry name" value="PIPKc"/>
    <property type="match status" value="1"/>
</dbReference>
<reference evidence="7" key="1">
    <citation type="submission" date="2025-08" db="UniProtKB">
        <authorList>
            <consortium name="RefSeq"/>
        </authorList>
    </citation>
    <scope>IDENTIFICATION</scope>
    <source>
        <tissue evidence="7">Whole larval tissue</tissue>
    </source>
</reference>
<dbReference type="GO" id="GO:0005524">
    <property type="term" value="F:ATP binding"/>
    <property type="evidence" value="ECO:0007669"/>
    <property type="project" value="UniProtKB-UniRule"/>
</dbReference>
<feature type="compositionally biased region" description="Basic residues" evidence="4">
    <location>
        <begin position="58"/>
        <end position="69"/>
    </location>
</feature>
<evidence type="ECO:0000259" key="5">
    <source>
        <dbReference type="PROSITE" id="PS51455"/>
    </source>
</evidence>
<proteinExistence type="predicted"/>
<dbReference type="InterPro" id="IPR027484">
    <property type="entry name" value="PInositol-4-P-5-kinase_N"/>
</dbReference>
<evidence type="ECO:0000256" key="1">
    <source>
        <dbReference type="ARBA" id="ARBA00004496"/>
    </source>
</evidence>
<dbReference type="PROSITE" id="PS51455">
    <property type="entry name" value="PIPK"/>
    <property type="match status" value="1"/>
</dbReference>
<dbReference type="CDD" id="cd17301">
    <property type="entry name" value="PIPKc_PIP5KI"/>
    <property type="match status" value="1"/>
</dbReference>
<keyword evidence="3" id="KW-0067">ATP-binding</keyword>
<accession>A0A9R0DIQ9</accession>
<keyword evidence="3" id="KW-0547">Nucleotide-binding</keyword>
<keyword evidence="3" id="KW-0808">Transferase</keyword>
<dbReference type="Pfam" id="PF01504">
    <property type="entry name" value="PIP5K"/>
    <property type="match status" value="1"/>
</dbReference>
<dbReference type="InterPro" id="IPR023610">
    <property type="entry name" value="PInositol-4/5-P-5/4-kinase"/>
</dbReference>
<dbReference type="FunFam" id="3.30.800.10:FF:000001">
    <property type="entry name" value="phosphatidylinositol 4-phosphate 5-kinase type-1 gamma"/>
    <property type="match status" value="1"/>
</dbReference>
<dbReference type="PANTHER" id="PTHR23086:SF101">
    <property type="entry name" value="LP03320P-RELATED"/>
    <property type="match status" value="1"/>
</dbReference>
<dbReference type="InterPro" id="IPR027483">
    <property type="entry name" value="PInositol-4-P-4/5-kinase_C_sf"/>
</dbReference>
<dbReference type="Gene3D" id="3.30.800.10">
    <property type="entry name" value="Phosphatidylinositol Phosphate Kinase II Beta"/>
    <property type="match status" value="1"/>
</dbReference>